<proteinExistence type="predicted"/>
<dbReference type="EMBL" id="JAARPY010000010">
    <property type="protein sequence ID" value="MBC1399292.1"/>
    <property type="molecule type" value="Genomic_DNA"/>
</dbReference>
<accession>A0A841YFS5</accession>
<dbReference type="NCBIfam" id="NF005253">
    <property type="entry name" value="PRK06762.1-4"/>
    <property type="match status" value="1"/>
</dbReference>
<dbReference type="GO" id="GO:0016301">
    <property type="term" value="F:kinase activity"/>
    <property type="evidence" value="ECO:0007669"/>
    <property type="project" value="UniProtKB-KW"/>
</dbReference>
<keyword evidence="1" id="KW-0808">Transferase</keyword>
<organism evidence="1 2">
    <name type="scientific">Listeria fleischmannii</name>
    <dbReference type="NCBI Taxonomy" id="1069827"/>
    <lineage>
        <taxon>Bacteria</taxon>
        <taxon>Bacillati</taxon>
        <taxon>Bacillota</taxon>
        <taxon>Bacilli</taxon>
        <taxon>Bacillales</taxon>
        <taxon>Listeriaceae</taxon>
        <taxon>Listeria</taxon>
    </lineage>
</organism>
<name>A0A841YFS5_9LIST</name>
<dbReference type="Gene3D" id="3.40.50.300">
    <property type="entry name" value="P-loop containing nucleotide triphosphate hydrolases"/>
    <property type="match status" value="1"/>
</dbReference>
<dbReference type="AlphaFoldDB" id="A0A841YFS5"/>
<reference evidence="1 2" key="1">
    <citation type="submission" date="2020-03" db="EMBL/GenBank/DDBJ databases">
        <title>Soil Listeria distribution.</title>
        <authorList>
            <person name="Liao J."/>
            <person name="Wiedmann M."/>
        </authorList>
    </citation>
    <scope>NUCLEOTIDE SEQUENCE [LARGE SCALE GENOMIC DNA]</scope>
    <source>
        <strain evidence="1 2">FSL L7-1645</strain>
    </source>
</reference>
<dbReference type="Proteomes" id="UP000571128">
    <property type="component" value="Unassembled WGS sequence"/>
</dbReference>
<keyword evidence="1" id="KW-0418">Kinase</keyword>
<dbReference type="NCBIfam" id="NF005255">
    <property type="entry name" value="PRK06762.2-2"/>
    <property type="match status" value="1"/>
</dbReference>
<sequence>MLRGNSGSGKTTLAHDLNTTLPGVKLLISQDVVRREMLFVKDEPDNLAIDLIYEMACYGKNRVDYVILEGILVNKIYAHMLKSLIQFFQGNVTVCYFDLTLEETMRRHKTKKTSLEFGEAELRRWFKKGDFLGTPNELTFTNEMTREMMLKIIEEQIK</sequence>
<gene>
    <name evidence="1" type="ORF">HB844_10460</name>
</gene>
<dbReference type="InterPro" id="IPR027417">
    <property type="entry name" value="P-loop_NTPase"/>
</dbReference>
<protein>
    <submittedName>
        <fullName evidence="1">Kinase</fullName>
    </submittedName>
</protein>
<dbReference type="SUPFAM" id="SSF52540">
    <property type="entry name" value="P-loop containing nucleoside triphosphate hydrolases"/>
    <property type="match status" value="1"/>
</dbReference>
<comment type="caution">
    <text evidence="1">The sequence shown here is derived from an EMBL/GenBank/DDBJ whole genome shotgun (WGS) entry which is preliminary data.</text>
</comment>
<evidence type="ECO:0000313" key="1">
    <source>
        <dbReference type="EMBL" id="MBC1399292.1"/>
    </source>
</evidence>
<evidence type="ECO:0000313" key="2">
    <source>
        <dbReference type="Proteomes" id="UP000571128"/>
    </source>
</evidence>